<protein>
    <submittedName>
        <fullName evidence="1">Uncharacterized protein</fullName>
    </submittedName>
</protein>
<organism evidence="1 2">
    <name type="scientific">Protopolystoma xenopodis</name>
    <dbReference type="NCBI Taxonomy" id="117903"/>
    <lineage>
        <taxon>Eukaryota</taxon>
        <taxon>Metazoa</taxon>
        <taxon>Spiralia</taxon>
        <taxon>Lophotrochozoa</taxon>
        <taxon>Platyhelminthes</taxon>
        <taxon>Monogenea</taxon>
        <taxon>Polyopisthocotylea</taxon>
        <taxon>Polystomatidea</taxon>
        <taxon>Polystomatidae</taxon>
        <taxon>Protopolystoma</taxon>
    </lineage>
</organism>
<dbReference type="OrthoDB" id="10578343at2759"/>
<dbReference type="Proteomes" id="UP000784294">
    <property type="component" value="Unassembled WGS sequence"/>
</dbReference>
<dbReference type="AlphaFoldDB" id="A0A3S5C6F1"/>
<accession>A0A3S5C6F1</accession>
<dbReference type="EMBL" id="CAAALY010257790">
    <property type="protein sequence ID" value="VEL38390.1"/>
    <property type="molecule type" value="Genomic_DNA"/>
</dbReference>
<gene>
    <name evidence="1" type="ORF">PXEA_LOCUS31830</name>
</gene>
<proteinExistence type="predicted"/>
<name>A0A3S5C6F1_9PLAT</name>
<sequence length="227" mass="24677">MDSACESPHPRQSSLLILREEPDPLLLAGTQPYSLHHKADLLPPAKLAERVCLEATRPVRDVQRAASESLAFCLAGRQPTPTHLAILLDWIIALYRRMLKRDPAIKDNLDRILKPASPDCWRQRVGLAGCLGALAEWAILMGRNASAIPNSEAVSSAVDDELADRPVTAEFGTSSGGEGGHAAVGGPWLLMLFNFFVPEGLNDRHSAVQSAMLQAALILHKSDTFLY</sequence>
<evidence type="ECO:0000313" key="2">
    <source>
        <dbReference type="Proteomes" id="UP000784294"/>
    </source>
</evidence>
<evidence type="ECO:0000313" key="1">
    <source>
        <dbReference type="EMBL" id="VEL38390.1"/>
    </source>
</evidence>
<reference evidence="1" key="1">
    <citation type="submission" date="2018-11" db="EMBL/GenBank/DDBJ databases">
        <authorList>
            <consortium name="Pathogen Informatics"/>
        </authorList>
    </citation>
    <scope>NUCLEOTIDE SEQUENCE</scope>
</reference>
<keyword evidence="2" id="KW-1185">Reference proteome</keyword>
<comment type="caution">
    <text evidence="1">The sequence shown here is derived from an EMBL/GenBank/DDBJ whole genome shotgun (WGS) entry which is preliminary data.</text>
</comment>